<sequence>MCRNFKTFTTDKNLPVEINLMENVYRSLLQK</sequence>
<name>A0A1J1IGN1_9DIPT</name>
<accession>A0A1J1IGN1</accession>
<evidence type="ECO:0000313" key="1">
    <source>
        <dbReference type="EMBL" id="CRK98700.1"/>
    </source>
</evidence>
<proteinExistence type="predicted"/>
<dbReference type="Proteomes" id="UP000183832">
    <property type="component" value="Unassembled WGS sequence"/>
</dbReference>
<gene>
    <name evidence="1" type="ORF">CLUMA_CG012221</name>
</gene>
<dbReference type="EMBL" id="CVRI01000048">
    <property type="protein sequence ID" value="CRK98700.1"/>
    <property type="molecule type" value="Genomic_DNA"/>
</dbReference>
<reference evidence="1 2" key="1">
    <citation type="submission" date="2015-04" db="EMBL/GenBank/DDBJ databases">
        <authorList>
            <person name="Syromyatnikov M.Y."/>
            <person name="Popov V.N."/>
        </authorList>
    </citation>
    <scope>NUCLEOTIDE SEQUENCE [LARGE SCALE GENOMIC DNA]</scope>
</reference>
<organism evidence="1 2">
    <name type="scientific">Clunio marinus</name>
    <dbReference type="NCBI Taxonomy" id="568069"/>
    <lineage>
        <taxon>Eukaryota</taxon>
        <taxon>Metazoa</taxon>
        <taxon>Ecdysozoa</taxon>
        <taxon>Arthropoda</taxon>
        <taxon>Hexapoda</taxon>
        <taxon>Insecta</taxon>
        <taxon>Pterygota</taxon>
        <taxon>Neoptera</taxon>
        <taxon>Endopterygota</taxon>
        <taxon>Diptera</taxon>
        <taxon>Nematocera</taxon>
        <taxon>Chironomoidea</taxon>
        <taxon>Chironomidae</taxon>
        <taxon>Clunio</taxon>
    </lineage>
</organism>
<dbReference type="AlphaFoldDB" id="A0A1J1IGN1"/>
<keyword evidence="2" id="KW-1185">Reference proteome</keyword>
<evidence type="ECO:0000313" key="2">
    <source>
        <dbReference type="Proteomes" id="UP000183832"/>
    </source>
</evidence>
<protein>
    <submittedName>
        <fullName evidence="1">CLUMA_CG012221, isoform A</fullName>
    </submittedName>
</protein>